<dbReference type="Proteomes" id="UP000005396">
    <property type="component" value="Unassembled WGS sequence"/>
</dbReference>
<evidence type="ECO:0000313" key="2">
    <source>
        <dbReference type="Proteomes" id="UP000005396"/>
    </source>
</evidence>
<dbReference type="EMBL" id="ABCC02000002">
    <property type="protein sequence ID" value="EDP19492.1"/>
    <property type="molecule type" value="Genomic_DNA"/>
</dbReference>
<organism evidence="1 2">
    <name type="scientific">Enterocloster bolteae (strain ATCC BAA-613 / DSM 15670 / CCUG 46953 / JCM 12243 / WAL 16351)</name>
    <name type="common">Clostridium bolteae</name>
    <dbReference type="NCBI Taxonomy" id="411902"/>
    <lineage>
        <taxon>Bacteria</taxon>
        <taxon>Bacillati</taxon>
        <taxon>Bacillota</taxon>
        <taxon>Clostridia</taxon>
        <taxon>Lachnospirales</taxon>
        <taxon>Lachnospiraceae</taxon>
        <taxon>Enterocloster</taxon>
    </lineage>
</organism>
<evidence type="ECO:0000313" key="1">
    <source>
        <dbReference type="EMBL" id="EDP19492.1"/>
    </source>
</evidence>
<comment type="caution">
    <text evidence="1">The sequence shown here is derived from an EMBL/GenBank/DDBJ whole genome shotgun (WGS) entry which is preliminary data.</text>
</comment>
<protein>
    <submittedName>
        <fullName evidence="1">Uncharacterized protein</fullName>
    </submittedName>
</protein>
<reference evidence="1 2" key="2">
    <citation type="submission" date="2007-09" db="EMBL/GenBank/DDBJ databases">
        <title>Draft genome sequence of Clostridium bolteae (ATCC BAA-613).</title>
        <authorList>
            <person name="Sudarsanam P."/>
            <person name="Ley R."/>
            <person name="Guruge J."/>
            <person name="Turnbaugh P.J."/>
            <person name="Mahowald M."/>
            <person name="Liep D."/>
            <person name="Gordon J."/>
        </authorList>
    </citation>
    <scope>NUCLEOTIDE SEQUENCE [LARGE SCALE GENOMIC DNA]</scope>
    <source>
        <strain evidence="2">ATCC BAA-613 / DSM 15670 / CCUG 46953 / JCM 12243 / WAL 16351</strain>
    </source>
</reference>
<dbReference type="AlphaFoldDB" id="A8RH69"/>
<gene>
    <name evidence="1" type="ORF">CLOBOL_00329</name>
</gene>
<reference evidence="1 2" key="1">
    <citation type="submission" date="2007-08" db="EMBL/GenBank/DDBJ databases">
        <authorList>
            <person name="Fulton L."/>
            <person name="Clifton S."/>
            <person name="Fulton B."/>
            <person name="Xu J."/>
            <person name="Minx P."/>
            <person name="Pepin K.H."/>
            <person name="Johnson M."/>
            <person name="Thiruvilangam P."/>
            <person name="Bhonagiri V."/>
            <person name="Nash W.E."/>
            <person name="Mardis E.R."/>
            <person name="Wilson R.K."/>
        </authorList>
    </citation>
    <scope>NUCLEOTIDE SEQUENCE [LARGE SCALE GENOMIC DNA]</scope>
    <source>
        <strain evidence="2">ATCC BAA-613 / DSM 15670 / CCUG 46953 / JCM 12243 / WAL 16351</strain>
    </source>
</reference>
<sequence length="37" mass="4583">MLGFYQFRPRIYWYIIYIDSIYQLDSIKHLIISDIKG</sequence>
<accession>A8RH69</accession>
<dbReference type="HOGENOM" id="CLU_3342170_0_0_9"/>
<name>A8RH69_ENTBW</name>
<proteinExistence type="predicted"/>
<dbReference type="PaxDb" id="411902-CLOBOL_00329"/>